<dbReference type="Proteomes" id="UP000485058">
    <property type="component" value="Unassembled WGS sequence"/>
</dbReference>
<proteinExistence type="predicted"/>
<organism evidence="1 2">
    <name type="scientific">Haematococcus lacustris</name>
    <name type="common">Green alga</name>
    <name type="synonym">Haematococcus pluvialis</name>
    <dbReference type="NCBI Taxonomy" id="44745"/>
    <lineage>
        <taxon>Eukaryota</taxon>
        <taxon>Viridiplantae</taxon>
        <taxon>Chlorophyta</taxon>
        <taxon>core chlorophytes</taxon>
        <taxon>Chlorophyceae</taxon>
        <taxon>CS clade</taxon>
        <taxon>Chlamydomonadales</taxon>
        <taxon>Haematococcaceae</taxon>
        <taxon>Haematococcus</taxon>
    </lineage>
</organism>
<name>A0A699YL98_HAELA</name>
<dbReference type="EMBL" id="BLLF01000106">
    <property type="protein sequence ID" value="GFH07634.1"/>
    <property type="molecule type" value="Genomic_DNA"/>
</dbReference>
<sequence length="138" mass="13934">MERMPEPAAAGQGARGGRRCRAAYTPLRPLEVPFGGATGGATDKTPLCRGPHSVFHCNEGSRLRAKVGSAGCIAGSVGAAYSPQGPPIPKPIRGPYSRHRVPQAGLQVGAGPSSQGPRAAACSTVACAGHDQSCSSQC</sequence>
<evidence type="ECO:0000313" key="2">
    <source>
        <dbReference type="Proteomes" id="UP000485058"/>
    </source>
</evidence>
<accession>A0A699YL98</accession>
<keyword evidence="2" id="KW-1185">Reference proteome</keyword>
<comment type="caution">
    <text evidence="1">The sequence shown here is derived from an EMBL/GenBank/DDBJ whole genome shotgun (WGS) entry which is preliminary data.</text>
</comment>
<gene>
    <name evidence="1" type="ORF">HaLaN_02464</name>
</gene>
<reference evidence="1 2" key="1">
    <citation type="submission" date="2020-02" db="EMBL/GenBank/DDBJ databases">
        <title>Draft genome sequence of Haematococcus lacustris strain NIES-144.</title>
        <authorList>
            <person name="Morimoto D."/>
            <person name="Nakagawa S."/>
            <person name="Yoshida T."/>
            <person name="Sawayama S."/>
        </authorList>
    </citation>
    <scope>NUCLEOTIDE SEQUENCE [LARGE SCALE GENOMIC DNA]</scope>
    <source>
        <strain evidence="1 2">NIES-144</strain>
    </source>
</reference>
<dbReference type="AlphaFoldDB" id="A0A699YL98"/>
<evidence type="ECO:0000313" key="1">
    <source>
        <dbReference type="EMBL" id="GFH07634.1"/>
    </source>
</evidence>
<protein>
    <submittedName>
        <fullName evidence="1">Uncharacterized protein</fullName>
    </submittedName>
</protein>